<dbReference type="InterPro" id="IPR029033">
    <property type="entry name" value="His_PPase_superfam"/>
</dbReference>
<evidence type="ECO:0000313" key="1">
    <source>
        <dbReference type="EMBL" id="MBN0048786.1"/>
    </source>
</evidence>
<protein>
    <submittedName>
        <fullName evidence="1">Histidine phosphatase family protein</fullName>
    </submittedName>
</protein>
<dbReference type="Gene3D" id="3.40.50.1240">
    <property type="entry name" value="Phosphoglycerate mutase-like"/>
    <property type="match status" value="1"/>
</dbReference>
<dbReference type="Pfam" id="PF00300">
    <property type="entry name" value="His_Phos_1"/>
    <property type="match status" value="1"/>
</dbReference>
<keyword evidence="2" id="KW-1185">Reference proteome</keyword>
<organism evidence="1 2">
    <name type="scientific">Streptomyces actuosus</name>
    <dbReference type="NCBI Taxonomy" id="1885"/>
    <lineage>
        <taxon>Bacteria</taxon>
        <taxon>Bacillati</taxon>
        <taxon>Actinomycetota</taxon>
        <taxon>Actinomycetes</taxon>
        <taxon>Kitasatosporales</taxon>
        <taxon>Streptomycetaceae</taxon>
        <taxon>Streptomyces</taxon>
    </lineage>
</organism>
<reference evidence="1 2" key="1">
    <citation type="submission" date="2021-02" db="EMBL/GenBank/DDBJ databases">
        <title>Whole genome sequencing of Streptomyces actuosus VRA1.</title>
        <authorList>
            <person name="Sen G."/>
            <person name="Sen A."/>
        </authorList>
    </citation>
    <scope>NUCLEOTIDE SEQUENCE [LARGE SCALE GENOMIC DNA]</scope>
    <source>
        <strain evidence="1 2">VRA1</strain>
    </source>
</reference>
<evidence type="ECO:0000313" key="2">
    <source>
        <dbReference type="Proteomes" id="UP000788262"/>
    </source>
</evidence>
<sequence>MTVRLTLLAPAPGPALRQARIDADGPLDEAGRRAARAAAPGLPAAGRHLSAPSRRCRETAEALGLDAVTETALSDLDLGSWRGRTLDELAAAEPAAVAAWTTDPAAAPHGGESVLDLCRRVSHWLDRLPDDTGRVLAVADASVARAAVLHALTAPPQAFWRIDVPPLGRVLLTGRADRWNLRME</sequence>
<gene>
    <name evidence="1" type="ORF">JS756_32830</name>
</gene>
<dbReference type="InterPro" id="IPR013078">
    <property type="entry name" value="His_Pase_superF_clade-1"/>
</dbReference>
<proteinExistence type="predicted"/>
<dbReference type="RefSeq" id="WP_205386916.1">
    <property type="nucleotide sequence ID" value="NZ_JAFFZS010000047.1"/>
</dbReference>
<dbReference type="Proteomes" id="UP000788262">
    <property type="component" value="Unassembled WGS sequence"/>
</dbReference>
<dbReference type="EMBL" id="JAFFZS010000047">
    <property type="protein sequence ID" value="MBN0048786.1"/>
    <property type="molecule type" value="Genomic_DNA"/>
</dbReference>
<accession>A0ABS2W0M1</accession>
<dbReference type="SUPFAM" id="SSF53254">
    <property type="entry name" value="Phosphoglycerate mutase-like"/>
    <property type="match status" value="1"/>
</dbReference>
<comment type="caution">
    <text evidence="1">The sequence shown here is derived from an EMBL/GenBank/DDBJ whole genome shotgun (WGS) entry which is preliminary data.</text>
</comment>
<name>A0ABS2W0M1_STRAS</name>